<evidence type="ECO:0000256" key="1">
    <source>
        <dbReference type="SAM" id="MobiDB-lite"/>
    </source>
</evidence>
<comment type="caution">
    <text evidence="2">The sequence shown here is derived from an EMBL/GenBank/DDBJ whole genome shotgun (WGS) entry which is preliminary data.</text>
</comment>
<dbReference type="Proteomes" id="UP000558488">
    <property type="component" value="Unassembled WGS sequence"/>
</dbReference>
<sequence length="124" mass="12609">MTTALSPAGRPGSCGFCKGGCGGQRRPVWAGGLVTPVSRQRCWSPGSWPDGGGGAQRHRGSIIAAWAPSCACVSFSAAACPCPVPSPSAEAGAGLLPLPPPRALRTRSLKRPARLPAPSLREPL</sequence>
<proteinExistence type="predicted"/>
<evidence type="ECO:0000313" key="2">
    <source>
        <dbReference type="EMBL" id="KAF6271033.1"/>
    </source>
</evidence>
<feature type="region of interest" description="Disordered" evidence="1">
    <location>
        <begin position="91"/>
        <end position="124"/>
    </location>
</feature>
<dbReference type="EMBL" id="JACAGB010000097">
    <property type="protein sequence ID" value="KAF6271033.1"/>
    <property type="molecule type" value="Genomic_DNA"/>
</dbReference>
<reference evidence="2 3" key="1">
    <citation type="journal article" date="2020" name="Nature">
        <title>Six reference-quality genomes reveal evolution of bat adaptations.</title>
        <authorList>
            <person name="Jebb D."/>
            <person name="Huang Z."/>
            <person name="Pippel M."/>
            <person name="Hughes G.M."/>
            <person name="Lavrichenko K."/>
            <person name="Devanna P."/>
            <person name="Winkler S."/>
            <person name="Jermiin L.S."/>
            <person name="Skirmuntt E.C."/>
            <person name="Katzourakis A."/>
            <person name="Burkitt-Gray L."/>
            <person name="Ray D.A."/>
            <person name="Sullivan K.A.M."/>
            <person name="Roscito J.G."/>
            <person name="Kirilenko B.M."/>
            <person name="Davalos L.M."/>
            <person name="Corthals A.P."/>
            <person name="Power M.L."/>
            <person name="Jones G."/>
            <person name="Ransome R.D."/>
            <person name="Dechmann D.K.N."/>
            <person name="Locatelli A.G."/>
            <person name="Puechmaille S.J."/>
            <person name="Fedrigo O."/>
            <person name="Jarvis E.D."/>
            <person name="Hiller M."/>
            <person name="Vernes S.C."/>
            <person name="Myers E.W."/>
            <person name="Teeling E.C."/>
        </authorList>
    </citation>
    <scope>NUCLEOTIDE SEQUENCE [LARGE SCALE GENOMIC DNA]</scope>
    <source>
        <strain evidence="2">MPipKuh1</strain>
        <tissue evidence="2">Flight muscle</tissue>
    </source>
</reference>
<accession>A0A7J7R4N5</accession>
<feature type="compositionally biased region" description="Basic residues" evidence="1">
    <location>
        <begin position="104"/>
        <end position="113"/>
    </location>
</feature>
<keyword evidence="3" id="KW-1185">Reference proteome</keyword>
<protein>
    <submittedName>
        <fullName evidence="2">Uncharacterized protein</fullName>
    </submittedName>
</protein>
<evidence type="ECO:0000313" key="3">
    <source>
        <dbReference type="Proteomes" id="UP000558488"/>
    </source>
</evidence>
<organism evidence="2 3">
    <name type="scientific">Pipistrellus kuhlii</name>
    <name type="common">Kuhl's pipistrelle</name>
    <dbReference type="NCBI Taxonomy" id="59472"/>
    <lineage>
        <taxon>Eukaryota</taxon>
        <taxon>Metazoa</taxon>
        <taxon>Chordata</taxon>
        <taxon>Craniata</taxon>
        <taxon>Vertebrata</taxon>
        <taxon>Euteleostomi</taxon>
        <taxon>Mammalia</taxon>
        <taxon>Eutheria</taxon>
        <taxon>Laurasiatheria</taxon>
        <taxon>Chiroptera</taxon>
        <taxon>Yangochiroptera</taxon>
        <taxon>Vespertilionidae</taxon>
        <taxon>Pipistrellus</taxon>
    </lineage>
</organism>
<name>A0A7J7R4N5_PIPKU</name>
<dbReference type="AlphaFoldDB" id="A0A7J7R4N5"/>
<gene>
    <name evidence="2" type="ORF">mPipKuh1_010844</name>
</gene>